<sequence>MAAKRCAELGLKVILVDLKKDIYRYTRPCCAMWMTEPDYHNENYSFQKNKIIFQKNNFSVPYNGAIVDLKRSVRLSTKGRAVTVVKKGSVVAKVIDKEALLKGLFDGVVKSGVNVRNQTVSIGAEENGKGVRLKVIHKGKTSFVTGKVLLAADGVNSKIVENLGYNKNRKMIFDTNVVSYHMINVKTQYYDSWVRFTGTDFTGVGGGSMLPKPLKDSDVPCLAVYAPPVDFKKISEKDIMKKFFEHPVVKDWFEGAKVIERLACRWTVWGPIKRPATGKIILVGDSAAFQEVENQGALMCGFRAANAVRDELEGKKGFEDYNSFWQESFEFNDRNKVEESCRGAWFRNLNDEEIDYLYSLLEGEAIDGYINHFESGSKLLQILDKKIDRIKKERPEIARLMESFYNLAPEDFFS</sequence>
<evidence type="ECO:0000313" key="2">
    <source>
        <dbReference type="Proteomes" id="UP000178797"/>
    </source>
</evidence>
<protein>
    <recommendedName>
        <fullName evidence="3">FAD-binding domain-containing protein</fullName>
    </recommendedName>
</protein>
<dbReference type="Gene3D" id="3.50.50.60">
    <property type="entry name" value="FAD/NAD(P)-binding domain"/>
    <property type="match status" value="1"/>
</dbReference>
<evidence type="ECO:0008006" key="3">
    <source>
        <dbReference type="Google" id="ProtNLM"/>
    </source>
</evidence>
<dbReference type="SUPFAM" id="SSF51905">
    <property type="entry name" value="FAD/NAD(P)-binding domain"/>
    <property type="match status" value="1"/>
</dbReference>
<dbReference type="PANTHER" id="PTHR42685:SF22">
    <property type="entry name" value="CONDITIONED MEDIUM FACTOR RECEPTOR 1"/>
    <property type="match status" value="1"/>
</dbReference>
<comment type="caution">
    <text evidence="1">The sequence shown here is derived from an EMBL/GenBank/DDBJ whole genome shotgun (WGS) entry which is preliminary data.</text>
</comment>
<proteinExistence type="predicted"/>
<dbReference type="Proteomes" id="UP000178797">
    <property type="component" value="Unassembled WGS sequence"/>
</dbReference>
<name>A0A1F7RVC0_9BACT</name>
<dbReference type="InterPro" id="IPR036188">
    <property type="entry name" value="FAD/NAD-bd_sf"/>
</dbReference>
<accession>A0A1F7RVC0</accession>
<reference evidence="1 2" key="1">
    <citation type="journal article" date="2016" name="Nat. Commun.">
        <title>Thousands of microbial genomes shed light on interconnected biogeochemical processes in an aquifer system.</title>
        <authorList>
            <person name="Anantharaman K."/>
            <person name="Brown C.T."/>
            <person name="Hug L.A."/>
            <person name="Sharon I."/>
            <person name="Castelle C.J."/>
            <person name="Probst A.J."/>
            <person name="Thomas B.C."/>
            <person name="Singh A."/>
            <person name="Wilkins M.J."/>
            <person name="Karaoz U."/>
            <person name="Brodie E.L."/>
            <person name="Williams K.H."/>
            <person name="Hubbard S.S."/>
            <person name="Banfield J.F."/>
        </authorList>
    </citation>
    <scope>NUCLEOTIDE SEQUENCE [LARGE SCALE GENOMIC DNA]</scope>
</reference>
<organism evidence="1 2">
    <name type="scientific">Candidatus Schekmanbacteria bacterium RBG_16_38_10</name>
    <dbReference type="NCBI Taxonomy" id="1817879"/>
    <lineage>
        <taxon>Bacteria</taxon>
        <taxon>Candidatus Schekmaniibacteriota</taxon>
    </lineage>
</organism>
<dbReference type="InterPro" id="IPR050407">
    <property type="entry name" value="Geranylgeranyl_reductase"/>
</dbReference>
<gene>
    <name evidence="1" type="ORF">A2W05_07850</name>
</gene>
<dbReference type="PANTHER" id="PTHR42685">
    <property type="entry name" value="GERANYLGERANYL DIPHOSPHATE REDUCTASE"/>
    <property type="match status" value="1"/>
</dbReference>
<evidence type="ECO:0000313" key="1">
    <source>
        <dbReference type="EMBL" id="OGL45340.1"/>
    </source>
</evidence>
<dbReference type="AlphaFoldDB" id="A0A1F7RVC0"/>
<dbReference type="EMBL" id="MGDE01000141">
    <property type="protein sequence ID" value="OGL45340.1"/>
    <property type="molecule type" value="Genomic_DNA"/>
</dbReference>